<dbReference type="RefSeq" id="WP_150039280.1">
    <property type="nucleotide sequence ID" value="NZ_OW485601.1"/>
</dbReference>
<organism evidence="5 6">
    <name type="scientific">Rhodovastum atsumiense</name>
    <dbReference type="NCBI Taxonomy" id="504468"/>
    <lineage>
        <taxon>Bacteria</taxon>
        <taxon>Pseudomonadati</taxon>
        <taxon>Pseudomonadota</taxon>
        <taxon>Alphaproteobacteria</taxon>
        <taxon>Acetobacterales</taxon>
        <taxon>Acetobacteraceae</taxon>
        <taxon>Rhodovastum</taxon>
    </lineage>
</organism>
<dbReference type="OrthoDB" id="9775455at2"/>
<comment type="caution">
    <text evidence="5">The sequence shown here is derived from an EMBL/GenBank/DDBJ whole genome shotgun (WGS) entry which is preliminary data.</text>
</comment>
<dbReference type="PROSITE" id="PS51257">
    <property type="entry name" value="PROKAR_LIPOPROTEIN"/>
    <property type="match status" value="1"/>
</dbReference>
<dbReference type="GO" id="GO:0015627">
    <property type="term" value="C:type II protein secretion system complex"/>
    <property type="evidence" value="ECO:0007669"/>
    <property type="project" value="TreeGrafter"/>
</dbReference>
<evidence type="ECO:0000313" key="6">
    <source>
        <dbReference type="Proteomes" id="UP000325255"/>
    </source>
</evidence>
<reference evidence="5 6" key="1">
    <citation type="submission" date="2019-09" db="EMBL/GenBank/DDBJ databases">
        <title>Genome sequence of Rhodovastum atsumiense, a diverse member of the Acetobacteraceae family of non-sulfur purple photosynthetic bacteria.</title>
        <authorList>
            <person name="Meyer T."/>
            <person name="Kyndt J."/>
        </authorList>
    </citation>
    <scope>NUCLEOTIDE SEQUENCE [LARGE SCALE GENOMIC DNA]</scope>
    <source>
        <strain evidence="5 6">DSM 21279</strain>
    </source>
</reference>
<feature type="domain" description="Type II/III secretion system secretin-like" evidence="3">
    <location>
        <begin position="249"/>
        <end position="417"/>
    </location>
</feature>
<evidence type="ECO:0000256" key="2">
    <source>
        <dbReference type="SAM" id="SignalP"/>
    </source>
</evidence>
<dbReference type="EMBL" id="VWPK01000004">
    <property type="protein sequence ID" value="KAA5613896.1"/>
    <property type="molecule type" value="Genomic_DNA"/>
</dbReference>
<dbReference type="InterPro" id="IPR032789">
    <property type="entry name" value="T2SS-T3SS_pil_N"/>
</dbReference>
<accession>A0A5M6IZX3</accession>
<dbReference type="PRINTS" id="PR00811">
    <property type="entry name" value="BCTERIALGSPD"/>
</dbReference>
<sequence>MRPPRYALLATVLLACTPGIHPASAQAPAAHAAAASTVAIEVGGGRVLRTGGAIANLFASDPKVAEVRPASNNSIFIFGVGVGRTTIAALDAGGNVLGQYDVVVGPSSYGASAAGGAARTAMPGNQLRFAPTPDGITVSGAAATPAQAEQAAAIARRYVGEKQTVDNRTSVTSSVQVMLRVRIAEISRSITRQLGFNWTYLSNGITGSRYFAAAASVVGGLSQTSNAPNGIGIGYNDGTTSLDTILDLLAQDQLITMLAEPNLTARSGESASFLAGGEFPIPVSSQNNSISVQFKQYGVSLAFVPTVLSDGRISLHVRPEVSELTDVGAVSLPIGVSLLGSSTVTIPALTVRRADTTVELGSGESFAVAGLLSNNTNMNGRGLPYLGEIPVVGALFKSDLFKRGQSELVIVVTPYLVSPVGSPDRIRVPTDGFVPAGDVDRLLLMRQRASGTGPATVIPPSLAAMGPAARLRSGAMPAGTGFILH</sequence>
<dbReference type="InterPro" id="IPR001775">
    <property type="entry name" value="GspD/PilQ"/>
</dbReference>
<dbReference type="Pfam" id="PF00263">
    <property type="entry name" value="Secretin"/>
    <property type="match status" value="1"/>
</dbReference>
<comment type="similarity">
    <text evidence="1">Belongs to the bacterial secretin family.</text>
</comment>
<dbReference type="InterPro" id="IPR050810">
    <property type="entry name" value="Bact_Secretion_Sys_Channel"/>
</dbReference>
<dbReference type="PANTHER" id="PTHR30332:SF17">
    <property type="entry name" value="TYPE IV PILIATION SYSTEM PROTEIN DR_0774-RELATED"/>
    <property type="match status" value="1"/>
</dbReference>
<evidence type="ECO:0000256" key="1">
    <source>
        <dbReference type="RuleBase" id="RU004003"/>
    </source>
</evidence>
<feature type="domain" description="Pilus formation protein N-terminal" evidence="4">
    <location>
        <begin position="35"/>
        <end position="104"/>
    </location>
</feature>
<evidence type="ECO:0000259" key="3">
    <source>
        <dbReference type="Pfam" id="PF00263"/>
    </source>
</evidence>
<gene>
    <name evidence="5" type="ORF">F1189_03735</name>
</gene>
<keyword evidence="2" id="KW-0732">Signal</keyword>
<feature type="signal peptide" evidence="2">
    <location>
        <begin position="1"/>
        <end position="25"/>
    </location>
</feature>
<protein>
    <submittedName>
        <fullName evidence="5">Type II and III secretion system protein family protein</fullName>
    </submittedName>
</protein>
<evidence type="ECO:0000259" key="4">
    <source>
        <dbReference type="Pfam" id="PF13629"/>
    </source>
</evidence>
<dbReference type="Pfam" id="PF13629">
    <property type="entry name" value="T2SS-T3SS_pil_N"/>
    <property type="match status" value="1"/>
</dbReference>
<dbReference type="AlphaFoldDB" id="A0A5M6IZX3"/>
<dbReference type="PANTHER" id="PTHR30332">
    <property type="entry name" value="PROBABLE GENERAL SECRETION PATHWAY PROTEIN D"/>
    <property type="match status" value="1"/>
</dbReference>
<dbReference type="GO" id="GO:0009306">
    <property type="term" value="P:protein secretion"/>
    <property type="evidence" value="ECO:0007669"/>
    <property type="project" value="InterPro"/>
</dbReference>
<feature type="chain" id="PRO_5024449341" evidence="2">
    <location>
        <begin position="26"/>
        <end position="485"/>
    </location>
</feature>
<dbReference type="InterPro" id="IPR004846">
    <property type="entry name" value="T2SS/T3SS_dom"/>
</dbReference>
<name>A0A5M6IZX3_9PROT</name>
<evidence type="ECO:0000313" key="5">
    <source>
        <dbReference type="EMBL" id="KAA5613896.1"/>
    </source>
</evidence>
<keyword evidence="6" id="KW-1185">Reference proteome</keyword>
<dbReference type="Proteomes" id="UP000325255">
    <property type="component" value="Unassembled WGS sequence"/>
</dbReference>
<proteinExistence type="inferred from homology"/>